<feature type="region of interest" description="Disordered" evidence="12">
    <location>
        <begin position="48"/>
        <end position="127"/>
    </location>
</feature>
<dbReference type="KEGG" id="ovi:T265_13748"/>
<dbReference type="CTD" id="20327915"/>
<dbReference type="HAMAP" id="MF_02004">
    <property type="entry name" value="Val_tRNA_synth_type1"/>
    <property type="match status" value="1"/>
</dbReference>
<keyword evidence="16" id="KW-1185">Reference proteome</keyword>
<evidence type="ECO:0000256" key="4">
    <source>
        <dbReference type="ARBA" id="ARBA00022490"/>
    </source>
</evidence>
<dbReference type="Gene3D" id="1.10.730.10">
    <property type="entry name" value="Isoleucyl-tRNA Synthetase, Domain 1"/>
    <property type="match status" value="1"/>
</dbReference>
<dbReference type="SUPFAM" id="SSF52374">
    <property type="entry name" value="Nucleotidylyl transferase"/>
    <property type="match status" value="2"/>
</dbReference>
<feature type="domain" description="Aminoacyl-tRNA synthetase class Ia" evidence="13">
    <location>
        <begin position="159"/>
        <end position="795"/>
    </location>
</feature>
<dbReference type="FunFam" id="3.40.50.620:FF:000020">
    <property type="entry name" value="Valine--tRNA ligase, mitochondrial"/>
    <property type="match status" value="1"/>
</dbReference>
<dbReference type="PROSITE" id="PS00178">
    <property type="entry name" value="AA_TRNA_LIGASE_I"/>
    <property type="match status" value="1"/>
</dbReference>
<dbReference type="NCBIfam" id="NF004349">
    <property type="entry name" value="PRK05729.1"/>
    <property type="match status" value="1"/>
</dbReference>
<evidence type="ECO:0000256" key="7">
    <source>
        <dbReference type="ARBA" id="ARBA00022840"/>
    </source>
</evidence>
<evidence type="ECO:0000256" key="8">
    <source>
        <dbReference type="ARBA" id="ARBA00022917"/>
    </source>
</evidence>
<dbReference type="Pfam" id="PF08264">
    <property type="entry name" value="Anticodon_1"/>
    <property type="match status" value="1"/>
</dbReference>
<dbReference type="GeneID" id="20327915"/>
<comment type="subcellular location">
    <subcellularLocation>
        <location evidence="1">Cytoplasm</location>
    </subcellularLocation>
</comment>
<dbReference type="InterPro" id="IPR001412">
    <property type="entry name" value="aa-tRNA-synth_I_CS"/>
</dbReference>
<evidence type="ECO:0000256" key="6">
    <source>
        <dbReference type="ARBA" id="ARBA00022741"/>
    </source>
</evidence>
<dbReference type="InterPro" id="IPR002300">
    <property type="entry name" value="aa-tRNA-synth_Ia"/>
</dbReference>
<dbReference type="Gene3D" id="3.90.740.10">
    <property type="entry name" value="Valyl/Leucyl/Isoleucyl-tRNA synthetase, editing domain"/>
    <property type="match status" value="1"/>
</dbReference>
<protein>
    <recommendedName>
        <fullName evidence="3">valine--tRNA ligase</fullName>
        <ecNumber evidence="3">6.1.1.9</ecNumber>
    </recommendedName>
    <alternativeName>
        <fullName evidence="10">Valyl-tRNA synthetase</fullName>
    </alternativeName>
</protein>
<proteinExistence type="inferred from homology"/>
<dbReference type="GO" id="GO:0004832">
    <property type="term" value="F:valine-tRNA ligase activity"/>
    <property type="evidence" value="ECO:0007669"/>
    <property type="project" value="UniProtKB-EC"/>
</dbReference>
<evidence type="ECO:0000256" key="2">
    <source>
        <dbReference type="ARBA" id="ARBA00005594"/>
    </source>
</evidence>
<gene>
    <name evidence="15" type="ORF">T265_13748</name>
</gene>
<dbReference type="InterPro" id="IPR009008">
    <property type="entry name" value="Val/Leu/Ile-tRNA-synth_edit"/>
</dbReference>
<evidence type="ECO:0000256" key="10">
    <source>
        <dbReference type="ARBA" id="ARBA00029936"/>
    </source>
</evidence>
<dbReference type="CDD" id="cd07962">
    <property type="entry name" value="Anticodon_Ia_Val"/>
    <property type="match status" value="1"/>
</dbReference>
<dbReference type="EC" id="6.1.1.9" evidence="3"/>
<dbReference type="Proteomes" id="UP000054324">
    <property type="component" value="Unassembled WGS sequence"/>
</dbReference>
<sequence length="1557" mass="176115">VPSEATVLQGKENKRRETRFVVHGLEAGNNSRGSPLDTLNEVGVLQERSDVGPIEHLEVHASNTGEDMPDIEDPMGDGGDAKSKAQLKKDAKRSKKLEKFEAKQKKAKATDNVKEKKGKEPKKKKDTDMVIPSVMENGMKDVGQTMPESYSPTYVEAHWYDWWEKCGFFKPEYQSDSAEPRNQFVMVIPPPNVTGNLHLGHALTNSIEDALTRWHRMNGDRTLWLPGCDHAGIATQVVVEKKLWRERNLTRHDLGRDAFVEEVWKWKEEKGDRIYQQLRALGSSCDWERARFTMDPSMCRAVTEAFCRLHEQGLIYRSLRLVNWSCSLRSAISDIEVDKRELTGRTLLPVPGYDKPVAFGVIVSFDYPLVPEPGDPADGIRLTVATTRLETMLGDTGVAVHPEDERYQHLIGRTIQHPLVPDRLLPIVGDTFVDRQFGTGAVKLTPAHDHNDWEAGMRHNLPAITVIDEDGKMTAAAGPKFAGLKRFDAREAVRKALKELGLYHGEKDNPMVVPMCSRSKDVIEPLLKPQWYMRCQEMANEAMKEVAEGRLRIVPEMHVRTWNSWLTDCHDWCISRQLWWGHRIPAYHVSIFNAETGAYDMLDGTLNSSWVVGRTEQEALEHACQQFNCHPDVIRLTQDTDVLDTWFSSQLFPFSVFGWPDDTPDLRAYYPGNLLETGHDILFFWVARMVMVGLRLLGKLPFDTVYLHAMVRDAHGKKMSKSLGNAIDPVDVIHGISLEALQKQLETGNLDPRELKRACEAQAKDFPKGIPECGTDALRFALCAYTKQGRNINLDILRVQGYRFFCNKLWNAVRSLTTLAFSYRCTAPSVKHLCQQFNCHPDVIRLTQDTDVLDTWFSSQLFPFSVFGWPDDTPDLRAYYPGNLLETGHDILFFWVARMVMVGLRLLGKLPFDTVYLHAMVRDAHGKKMSKSLGNAIDPVDVIHGISLEDPRELKRACEAQAKDFPKGIPECGTDALRFALCAYTKQGRNINLDILRVQGYRFFCNKLWNAVRYALYHCLGQNFEAPHDSGGSLKDHLFRVRNHPLSSGTDRWILSRLANAVQQCNDGFNKFQFPSATTACFNFWLYELCDVYLEYTKPIVKSSEPATVERADLVRQVLYLCLNYGLRLLHPFMPFITEELYQRLPRAATSPMTTSGPHSLCVTLYPGSTEVCELRDEDGVETDFCLVTNIVHRLRALRAAYHVLPQTKSSGALEAQILAPPGVLTTLQSGAYLTDVVEPLGKCRLVRVTSERQEIVTSGCIGATVSARDALFAADIPESNMQDDEQAVDDSDEDMAGQAQIAEPSVSNGTSRVPATCQLYLHLAGHINIAQEQQRTQTRLNQVAQSLRALNAERARPEYQTKVPLSKRNVDERRLHELEVEQQHLEDMLSSLDTMAESESTSGHVSTPHLQVQHPLLRAVVSLSPHREISHEITDIQSSIEQYATEELLGGKRLECRALVKQWLSWVLRLGEIRSVHDQVNFETLFQSCLKQCFEIDGLYLARTQEPSLADLAAAFFLRSCSNASCAHERVQSWLARLREKFHQHTGVTDLFPQSM</sequence>
<dbReference type="FunFam" id="3.40.50.620:FF:000078">
    <property type="entry name" value="Valine--tRNA ligase, mitochondrial"/>
    <property type="match status" value="1"/>
</dbReference>
<dbReference type="OrthoDB" id="629407at2759"/>
<feature type="compositionally biased region" description="Basic and acidic residues" evidence="12">
    <location>
        <begin position="48"/>
        <end position="59"/>
    </location>
</feature>
<comment type="catalytic activity">
    <reaction evidence="11">
        <text>tRNA(Val) + L-valine + ATP = L-valyl-tRNA(Val) + AMP + diphosphate</text>
        <dbReference type="Rhea" id="RHEA:10704"/>
        <dbReference type="Rhea" id="RHEA-COMP:9672"/>
        <dbReference type="Rhea" id="RHEA-COMP:9708"/>
        <dbReference type="ChEBI" id="CHEBI:30616"/>
        <dbReference type="ChEBI" id="CHEBI:33019"/>
        <dbReference type="ChEBI" id="CHEBI:57762"/>
        <dbReference type="ChEBI" id="CHEBI:78442"/>
        <dbReference type="ChEBI" id="CHEBI:78537"/>
        <dbReference type="ChEBI" id="CHEBI:456215"/>
        <dbReference type="EC" id="6.1.1.9"/>
    </reaction>
</comment>
<feature type="compositionally biased region" description="Basic and acidic residues" evidence="12">
    <location>
        <begin position="79"/>
        <end position="89"/>
    </location>
</feature>
<evidence type="ECO:0000256" key="1">
    <source>
        <dbReference type="ARBA" id="ARBA00004496"/>
    </source>
</evidence>
<reference evidence="15 16" key="1">
    <citation type="submission" date="2013-11" db="EMBL/GenBank/DDBJ databases">
        <title>Opisthorchis viverrini - life in the bile duct.</title>
        <authorList>
            <person name="Young N.D."/>
            <person name="Nagarajan N."/>
            <person name="Lin S.J."/>
            <person name="Korhonen P.K."/>
            <person name="Jex A.R."/>
            <person name="Hall R.S."/>
            <person name="Safavi-Hemami H."/>
            <person name="Kaewkong W."/>
            <person name="Bertrand D."/>
            <person name="Gao S."/>
            <person name="Seet Q."/>
            <person name="Wongkham S."/>
            <person name="Teh B.T."/>
            <person name="Wongkham C."/>
            <person name="Intapan P.M."/>
            <person name="Maleewong W."/>
            <person name="Yang X."/>
            <person name="Hu M."/>
            <person name="Wang Z."/>
            <person name="Hofmann A."/>
            <person name="Sternberg P.W."/>
            <person name="Tan P."/>
            <person name="Wang J."/>
            <person name="Gasser R.B."/>
        </authorList>
    </citation>
    <scope>NUCLEOTIDE SEQUENCE [LARGE SCALE GENOMIC DNA]</scope>
</reference>
<feature type="domain" description="Aminoacyl-tRNA synthetase class Ia" evidence="13">
    <location>
        <begin position="845"/>
        <end position="994"/>
    </location>
</feature>
<dbReference type="NCBIfam" id="TIGR00422">
    <property type="entry name" value="valS"/>
    <property type="match status" value="1"/>
</dbReference>
<name>A0A074ZWH8_OPIVI</name>
<organism evidence="15 16">
    <name type="scientific">Opisthorchis viverrini</name>
    <name type="common">Southeast Asian liver fluke</name>
    <dbReference type="NCBI Taxonomy" id="6198"/>
    <lineage>
        <taxon>Eukaryota</taxon>
        <taxon>Metazoa</taxon>
        <taxon>Spiralia</taxon>
        <taxon>Lophotrochozoa</taxon>
        <taxon>Platyhelminthes</taxon>
        <taxon>Trematoda</taxon>
        <taxon>Digenea</taxon>
        <taxon>Opisthorchiida</taxon>
        <taxon>Opisthorchiata</taxon>
        <taxon>Opisthorchiidae</taxon>
        <taxon>Opisthorchis</taxon>
    </lineage>
</organism>
<feature type="non-terminal residue" evidence="15">
    <location>
        <position position="1"/>
    </location>
</feature>
<dbReference type="Pfam" id="PF00133">
    <property type="entry name" value="tRNA-synt_1"/>
    <property type="match status" value="2"/>
</dbReference>
<keyword evidence="9" id="KW-0030">Aminoacyl-tRNA synthetase</keyword>
<keyword evidence="8" id="KW-0648">Protein biosynthesis</keyword>
<evidence type="ECO:0000256" key="5">
    <source>
        <dbReference type="ARBA" id="ARBA00022598"/>
    </source>
</evidence>
<evidence type="ECO:0000256" key="12">
    <source>
        <dbReference type="SAM" id="MobiDB-lite"/>
    </source>
</evidence>
<dbReference type="InterPro" id="IPR013155">
    <property type="entry name" value="M/V/L/I-tRNA-synth_anticd-bd"/>
</dbReference>
<feature type="domain" description="Methionyl/Valyl/Leucyl/Isoleucyl-tRNA synthetase anticodon-binding" evidence="14">
    <location>
        <begin position="1051"/>
        <end position="1209"/>
    </location>
</feature>
<dbReference type="CDD" id="cd00817">
    <property type="entry name" value="ValRS_core"/>
    <property type="match status" value="1"/>
</dbReference>
<keyword evidence="6" id="KW-0547">Nucleotide-binding</keyword>
<dbReference type="PRINTS" id="PR00986">
    <property type="entry name" value="TRNASYNTHVAL"/>
</dbReference>
<dbReference type="EMBL" id="KL596717">
    <property type="protein sequence ID" value="KER27685.1"/>
    <property type="molecule type" value="Genomic_DNA"/>
</dbReference>
<dbReference type="FunFam" id="1.10.730.10:FF:000009">
    <property type="entry name" value="Valine--tRNA ligase, mitochondrial"/>
    <property type="match status" value="1"/>
</dbReference>
<keyword evidence="7" id="KW-0067">ATP-binding</keyword>
<evidence type="ECO:0000313" key="15">
    <source>
        <dbReference type="EMBL" id="KER27685.1"/>
    </source>
</evidence>
<dbReference type="PANTHER" id="PTHR11946:SF109">
    <property type="entry name" value="VALINE--TRNA LIGASE"/>
    <property type="match status" value="1"/>
</dbReference>
<dbReference type="GO" id="GO:0002161">
    <property type="term" value="F:aminoacyl-tRNA deacylase activity"/>
    <property type="evidence" value="ECO:0007669"/>
    <property type="project" value="InterPro"/>
</dbReference>
<dbReference type="SUPFAM" id="SSF47323">
    <property type="entry name" value="Anticodon-binding domain of a subclass of class I aminoacyl-tRNA synthetases"/>
    <property type="match status" value="1"/>
</dbReference>
<dbReference type="InterPro" id="IPR033705">
    <property type="entry name" value="Anticodon_Ia_Val"/>
</dbReference>
<evidence type="ECO:0000259" key="13">
    <source>
        <dbReference type="Pfam" id="PF00133"/>
    </source>
</evidence>
<dbReference type="PANTHER" id="PTHR11946">
    <property type="entry name" value="VALYL-TRNA SYNTHETASES"/>
    <property type="match status" value="1"/>
</dbReference>
<dbReference type="GO" id="GO:0006438">
    <property type="term" value="P:valyl-tRNA aminoacylation"/>
    <property type="evidence" value="ECO:0007669"/>
    <property type="project" value="InterPro"/>
</dbReference>
<dbReference type="STRING" id="6198.A0A074ZWH8"/>
<feature type="compositionally biased region" description="Basic and acidic residues" evidence="12">
    <location>
        <begin position="97"/>
        <end position="127"/>
    </location>
</feature>
<dbReference type="InterPro" id="IPR009080">
    <property type="entry name" value="tRNAsynth_Ia_anticodon-bd"/>
</dbReference>
<accession>A0A074ZWH8</accession>
<dbReference type="Gene3D" id="3.40.50.620">
    <property type="entry name" value="HUPs"/>
    <property type="match status" value="3"/>
</dbReference>
<keyword evidence="5" id="KW-0436">Ligase</keyword>
<evidence type="ECO:0000256" key="9">
    <source>
        <dbReference type="ARBA" id="ARBA00023146"/>
    </source>
</evidence>
<dbReference type="InterPro" id="IPR014729">
    <property type="entry name" value="Rossmann-like_a/b/a_fold"/>
</dbReference>
<comment type="similarity">
    <text evidence="2">Belongs to the class-I aminoacyl-tRNA synthetase family.</text>
</comment>
<evidence type="ECO:0000256" key="11">
    <source>
        <dbReference type="ARBA" id="ARBA00047552"/>
    </source>
</evidence>
<dbReference type="GO" id="GO:0005829">
    <property type="term" value="C:cytosol"/>
    <property type="evidence" value="ECO:0007669"/>
    <property type="project" value="TreeGrafter"/>
</dbReference>
<evidence type="ECO:0000256" key="3">
    <source>
        <dbReference type="ARBA" id="ARBA00013169"/>
    </source>
</evidence>
<keyword evidence="4" id="KW-0963">Cytoplasm</keyword>
<dbReference type="GO" id="GO:0005524">
    <property type="term" value="F:ATP binding"/>
    <property type="evidence" value="ECO:0007669"/>
    <property type="project" value="UniProtKB-KW"/>
</dbReference>
<dbReference type="RefSeq" id="XP_009168583.1">
    <property type="nucleotide sequence ID" value="XM_009170319.1"/>
</dbReference>
<dbReference type="InterPro" id="IPR002303">
    <property type="entry name" value="Valyl-tRNA_ligase"/>
</dbReference>
<dbReference type="SUPFAM" id="SSF50677">
    <property type="entry name" value="ValRS/IleRS/LeuRS editing domain"/>
    <property type="match status" value="1"/>
</dbReference>
<evidence type="ECO:0000259" key="14">
    <source>
        <dbReference type="Pfam" id="PF08264"/>
    </source>
</evidence>
<evidence type="ECO:0000313" key="16">
    <source>
        <dbReference type="Proteomes" id="UP000054324"/>
    </source>
</evidence>